<keyword evidence="2" id="KW-1185">Reference proteome</keyword>
<organism evidence="1 2">
    <name type="scientific">Inconstantimicrobium mannanitabidum</name>
    <dbReference type="NCBI Taxonomy" id="1604901"/>
    <lineage>
        <taxon>Bacteria</taxon>
        <taxon>Bacillati</taxon>
        <taxon>Bacillota</taxon>
        <taxon>Clostridia</taxon>
        <taxon>Eubacteriales</taxon>
        <taxon>Clostridiaceae</taxon>
        <taxon>Inconstantimicrobium</taxon>
    </lineage>
</organism>
<sequence length="285" mass="30629">MKNNKIIKLLATSGVILSLGMVAFGISNIGNKAQSLNLASKVVGVSTNTKDSNTSNIVKIVSNASNGSNCPVSSNGVAGVNNSKADVQAISNQCTDNKTATVIASTGQTVNCPNSNINYSTNYKTNTTNPSTNSSTATKATTVTPSSTASDKYIAEIEQLIFNKVNQERAKAGVPQLSYNSTMEHYARFKSQDMGDRGYFDHKNPEGQLITEKMKADGVNYMAWGENIAYIQGVTGNSTLADNFMTNWMNSPGHRANILSTNYISIGIGVYKIGDKYYATQEFYK</sequence>
<protein>
    <submittedName>
        <fullName evidence="1">Serine protease</fullName>
    </submittedName>
</protein>
<gene>
    <name evidence="1" type="ORF">rsdtw13_20000</name>
</gene>
<dbReference type="Proteomes" id="UP001058074">
    <property type="component" value="Unassembled WGS sequence"/>
</dbReference>
<comment type="caution">
    <text evidence="1">The sequence shown here is derived from an EMBL/GenBank/DDBJ whole genome shotgun (WGS) entry which is preliminary data.</text>
</comment>
<dbReference type="EMBL" id="BROD01000001">
    <property type="protein sequence ID" value="GKX66742.1"/>
    <property type="molecule type" value="Genomic_DNA"/>
</dbReference>
<accession>A0ACB5RBV9</accession>
<name>A0ACB5RBV9_9CLOT</name>
<proteinExistence type="predicted"/>
<evidence type="ECO:0000313" key="1">
    <source>
        <dbReference type="EMBL" id="GKX66742.1"/>
    </source>
</evidence>
<evidence type="ECO:0000313" key="2">
    <source>
        <dbReference type="Proteomes" id="UP001058074"/>
    </source>
</evidence>
<keyword evidence="1" id="KW-0645">Protease</keyword>
<reference evidence="1" key="1">
    <citation type="journal article" date="2025" name="Int. J. Syst. Evol. Microbiol.">
        <title>Inconstantimicrobium mannanitabidum sp. nov., a novel member of the family Clostridiaceae isolated from anoxic soil under the treatment of reductive soil disinfestation.</title>
        <authorList>
            <person name="Ueki A."/>
            <person name="Tonouchi A."/>
            <person name="Honma S."/>
            <person name="Kaku N."/>
            <person name="Ueki K."/>
        </authorList>
    </citation>
    <scope>NUCLEOTIDE SEQUENCE</scope>
    <source>
        <strain evidence="1">TW13</strain>
    </source>
</reference>
<keyword evidence="1" id="KW-0378">Hydrolase</keyword>